<accession>A0A3N4KPS5</accession>
<dbReference type="Proteomes" id="UP000277580">
    <property type="component" value="Unassembled WGS sequence"/>
</dbReference>
<evidence type="ECO:0000313" key="4">
    <source>
        <dbReference type="Proteomes" id="UP000277580"/>
    </source>
</evidence>
<proteinExistence type="predicted"/>
<dbReference type="EMBL" id="ML119128">
    <property type="protein sequence ID" value="RPB12603.1"/>
    <property type="molecule type" value="Genomic_DNA"/>
</dbReference>
<sequence length="142" mass="15569">MGMTILCLWDCWAQLSLCDCRHDDSVPNWLVGWLASWVDIVGVWSLSSSEPLAGDWVFVLSLKRVDCFSGSLGCSIWGSCNLALWEIVSSVGFCIGVWLVGIWLVGFGLRGLAYVGFGLCGVWLVGFGSWGLVYSGCYHCAW</sequence>
<feature type="transmembrane region" description="Helical" evidence="1">
    <location>
        <begin position="112"/>
        <end position="133"/>
    </location>
</feature>
<evidence type="ECO:0008006" key="5">
    <source>
        <dbReference type="Google" id="ProtNLM"/>
    </source>
</evidence>
<keyword evidence="1" id="KW-0812">Transmembrane</keyword>
<evidence type="ECO:0000256" key="2">
    <source>
        <dbReference type="SAM" id="SignalP"/>
    </source>
</evidence>
<feature type="signal peptide" evidence="2">
    <location>
        <begin position="1"/>
        <end position="18"/>
    </location>
</feature>
<organism evidence="3 4">
    <name type="scientific">Morchella conica CCBAS932</name>
    <dbReference type="NCBI Taxonomy" id="1392247"/>
    <lineage>
        <taxon>Eukaryota</taxon>
        <taxon>Fungi</taxon>
        <taxon>Dikarya</taxon>
        <taxon>Ascomycota</taxon>
        <taxon>Pezizomycotina</taxon>
        <taxon>Pezizomycetes</taxon>
        <taxon>Pezizales</taxon>
        <taxon>Morchellaceae</taxon>
        <taxon>Morchella</taxon>
    </lineage>
</organism>
<keyword evidence="1" id="KW-0472">Membrane</keyword>
<feature type="chain" id="PRO_5018084926" description="Transmembrane protein" evidence="2">
    <location>
        <begin position="19"/>
        <end position="142"/>
    </location>
</feature>
<reference evidence="3 4" key="1">
    <citation type="journal article" date="2018" name="Nat. Ecol. Evol.">
        <title>Pezizomycetes genomes reveal the molecular basis of ectomycorrhizal truffle lifestyle.</title>
        <authorList>
            <person name="Murat C."/>
            <person name="Payen T."/>
            <person name="Noel B."/>
            <person name="Kuo A."/>
            <person name="Morin E."/>
            <person name="Chen J."/>
            <person name="Kohler A."/>
            <person name="Krizsan K."/>
            <person name="Balestrini R."/>
            <person name="Da Silva C."/>
            <person name="Montanini B."/>
            <person name="Hainaut M."/>
            <person name="Levati E."/>
            <person name="Barry K.W."/>
            <person name="Belfiori B."/>
            <person name="Cichocki N."/>
            <person name="Clum A."/>
            <person name="Dockter R.B."/>
            <person name="Fauchery L."/>
            <person name="Guy J."/>
            <person name="Iotti M."/>
            <person name="Le Tacon F."/>
            <person name="Lindquist E.A."/>
            <person name="Lipzen A."/>
            <person name="Malagnac F."/>
            <person name="Mello A."/>
            <person name="Molinier V."/>
            <person name="Miyauchi S."/>
            <person name="Poulain J."/>
            <person name="Riccioni C."/>
            <person name="Rubini A."/>
            <person name="Sitrit Y."/>
            <person name="Splivallo R."/>
            <person name="Traeger S."/>
            <person name="Wang M."/>
            <person name="Zifcakova L."/>
            <person name="Wipf D."/>
            <person name="Zambonelli A."/>
            <person name="Paolocci F."/>
            <person name="Nowrousian M."/>
            <person name="Ottonello S."/>
            <person name="Baldrian P."/>
            <person name="Spatafora J.W."/>
            <person name="Henrissat B."/>
            <person name="Nagy L.G."/>
            <person name="Aury J.M."/>
            <person name="Wincker P."/>
            <person name="Grigoriev I.V."/>
            <person name="Bonfante P."/>
            <person name="Martin F.M."/>
        </authorList>
    </citation>
    <scope>NUCLEOTIDE SEQUENCE [LARGE SCALE GENOMIC DNA]</scope>
    <source>
        <strain evidence="3 4">CCBAS932</strain>
    </source>
</reference>
<feature type="transmembrane region" description="Helical" evidence="1">
    <location>
        <begin position="82"/>
        <end position="105"/>
    </location>
</feature>
<name>A0A3N4KPS5_9PEZI</name>
<evidence type="ECO:0000256" key="1">
    <source>
        <dbReference type="SAM" id="Phobius"/>
    </source>
</evidence>
<keyword evidence="2" id="KW-0732">Signal</keyword>
<gene>
    <name evidence="3" type="ORF">P167DRAFT_161901</name>
</gene>
<protein>
    <recommendedName>
        <fullName evidence="5">Transmembrane protein</fullName>
    </recommendedName>
</protein>
<evidence type="ECO:0000313" key="3">
    <source>
        <dbReference type="EMBL" id="RPB12603.1"/>
    </source>
</evidence>
<dbReference type="InParanoid" id="A0A3N4KPS5"/>
<keyword evidence="4" id="KW-1185">Reference proteome</keyword>
<dbReference type="AlphaFoldDB" id="A0A3N4KPS5"/>
<keyword evidence="1" id="KW-1133">Transmembrane helix</keyword>